<dbReference type="InterPro" id="IPR003481">
    <property type="entry name" value="FliD_N"/>
</dbReference>
<dbReference type="EMBL" id="CP151406">
    <property type="protein sequence ID" value="WZJ21171.1"/>
    <property type="molecule type" value="Genomic_DNA"/>
</dbReference>
<dbReference type="InterPro" id="IPR010809">
    <property type="entry name" value="FliD_C"/>
</dbReference>
<evidence type="ECO:0000256" key="1">
    <source>
        <dbReference type="ARBA" id="ARBA00009764"/>
    </source>
</evidence>
<comment type="subcellular location">
    <subcellularLocation>
        <location evidence="5">Secreted</location>
    </subcellularLocation>
    <subcellularLocation>
        <location evidence="5">Bacterial flagellum</location>
    </subcellularLocation>
</comment>
<dbReference type="RefSeq" id="WP_341743531.1">
    <property type="nucleotide sequence ID" value="NZ_CP151406.1"/>
</dbReference>
<proteinExistence type="inferred from homology"/>
<dbReference type="PANTHER" id="PTHR30288:SF0">
    <property type="entry name" value="FLAGELLAR HOOK-ASSOCIATED PROTEIN 2"/>
    <property type="match status" value="1"/>
</dbReference>
<comment type="function">
    <text evidence="5">Required for morphogenesis and for the elongation of the flagellar filament by facilitating polymerization of the flagellin monomers at the tip of growing filament. Forms a capping structure, which prevents flagellin subunits (transported through the central channel of the flagellum) from leaking out without polymerization at the distal end.</text>
</comment>
<gene>
    <name evidence="8" type="primary">fliD</name>
    <name evidence="8" type="ORF">AADV58_14635</name>
</gene>
<keyword evidence="9" id="KW-1185">Reference proteome</keyword>
<organism evidence="8 9">
    <name type="scientific">Azonexus hydrophilus</name>
    <dbReference type="NCBI Taxonomy" id="418702"/>
    <lineage>
        <taxon>Bacteria</taxon>
        <taxon>Pseudomonadati</taxon>
        <taxon>Pseudomonadota</taxon>
        <taxon>Betaproteobacteria</taxon>
        <taxon>Rhodocyclales</taxon>
        <taxon>Azonexaceae</taxon>
        <taxon>Azonexus</taxon>
    </lineage>
</organism>
<keyword evidence="3" id="KW-0175">Coiled coil</keyword>
<keyword evidence="8" id="KW-0282">Flagellum</keyword>
<evidence type="ECO:0000256" key="4">
    <source>
        <dbReference type="ARBA" id="ARBA00023143"/>
    </source>
</evidence>
<dbReference type="Pfam" id="PF07196">
    <property type="entry name" value="Flagellin_IN"/>
    <property type="match status" value="1"/>
</dbReference>
<dbReference type="Proteomes" id="UP001479520">
    <property type="component" value="Chromosome"/>
</dbReference>
<feature type="domain" description="Flagellar hook-associated protein 2 N-terminal" evidence="6">
    <location>
        <begin position="11"/>
        <end position="107"/>
    </location>
</feature>
<evidence type="ECO:0000259" key="6">
    <source>
        <dbReference type="Pfam" id="PF02465"/>
    </source>
</evidence>
<name>A0ABZ2XIS0_9RHOO</name>
<dbReference type="InterPro" id="IPR040026">
    <property type="entry name" value="FliD"/>
</dbReference>
<comment type="subunit">
    <text evidence="2 5">Homopentamer.</text>
</comment>
<evidence type="ECO:0000256" key="2">
    <source>
        <dbReference type="ARBA" id="ARBA00011255"/>
    </source>
</evidence>
<protein>
    <recommendedName>
        <fullName evidence="5">Flagellar hook-associated protein 2</fullName>
        <shortName evidence="5">HAP2</shortName>
    </recommendedName>
    <alternativeName>
        <fullName evidence="5">Flagellar cap protein</fullName>
    </alternativeName>
</protein>
<sequence length="455" mass="46997">MASVSSLGIGTGVDLQTMLTKILAAERAPITRIDAQISSAKSKISVYGTLNSKLDSLKTAAETWQFPSRLSAMGATSSDTKVLTASASFNAAGGSYTMEVTQLASAQKSYSDTYAAGTTFSAGNIEISVGGESPVNVAIDAGSTLAQVSAQINSAKAGITATVVTTGDGSQRMILTGDKPGASNSFTLTSTAVPSSGQPLAVTVMNDADIAIANAADGLMRSSAKDATMKIDGIEVTSSTNTFSTAIQGLTLTATSVGTSNITVKTDTAKITAAAQAFVDGYNEVAKLIKSNSSYDAATKTGQVLSGDSAARSVMSVLGSVRTTVPAELSGATLTALHQIGITIQQSGELKLDTAKLEKVVGETPTDVTNVMQAFGKEFANTITNLQSNSGTIGNRISSLNDSVSRFNISKENMEARISLVEKRYRAQFTALDKYVNSMQTTSGYLGQQLAMFTK</sequence>
<dbReference type="PANTHER" id="PTHR30288">
    <property type="entry name" value="FLAGELLAR CAP/ASSEMBLY PROTEIN FLID"/>
    <property type="match status" value="1"/>
</dbReference>
<dbReference type="Pfam" id="PF07195">
    <property type="entry name" value="FliD_C"/>
    <property type="match status" value="1"/>
</dbReference>
<evidence type="ECO:0000259" key="7">
    <source>
        <dbReference type="Pfam" id="PF07195"/>
    </source>
</evidence>
<evidence type="ECO:0000256" key="3">
    <source>
        <dbReference type="ARBA" id="ARBA00023054"/>
    </source>
</evidence>
<evidence type="ECO:0000256" key="5">
    <source>
        <dbReference type="RuleBase" id="RU362066"/>
    </source>
</evidence>
<keyword evidence="5" id="KW-0964">Secreted</keyword>
<keyword evidence="4 5" id="KW-0975">Bacterial flagellum</keyword>
<keyword evidence="8" id="KW-0966">Cell projection</keyword>
<feature type="domain" description="Flagellar hook-associated protein 2 C-terminal" evidence="7">
    <location>
        <begin position="224"/>
        <end position="440"/>
    </location>
</feature>
<dbReference type="InterPro" id="IPR010810">
    <property type="entry name" value="Flagellin_hook_IN_motif"/>
</dbReference>
<evidence type="ECO:0000313" key="9">
    <source>
        <dbReference type="Proteomes" id="UP001479520"/>
    </source>
</evidence>
<evidence type="ECO:0000313" key="8">
    <source>
        <dbReference type="EMBL" id="WZJ21171.1"/>
    </source>
</evidence>
<keyword evidence="8" id="KW-0969">Cilium</keyword>
<accession>A0ABZ2XIS0</accession>
<dbReference type="Pfam" id="PF02465">
    <property type="entry name" value="FliD_N"/>
    <property type="match status" value="1"/>
</dbReference>
<comment type="similarity">
    <text evidence="1 5">Belongs to the FliD family.</text>
</comment>
<reference evidence="8 9" key="1">
    <citation type="submission" date="2024-04" db="EMBL/GenBank/DDBJ databases">
        <title>Dissimilatory iodate-reducing microorganisms contribute to the enrichment of iodine in groundwater.</title>
        <authorList>
            <person name="Jiang Z."/>
        </authorList>
    </citation>
    <scope>NUCLEOTIDE SEQUENCE [LARGE SCALE GENOMIC DNA]</scope>
    <source>
        <strain evidence="8 9">NCP973</strain>
    </source>
</reference>